<dbReference type="EC" id="2.7.13.3" evidence="3"/>
<evidence type="ECO:0000256" key="7">
    <source>
        <dbReference type="ARBA" id="ARBA00023012"/>
    </source>
</evidence>
<keyword evidence="6 9" id="KW-0418">Kinase</keyword>
<dbReference type="PANTHER" id="PTHR45453:SF1">
    <property type="entry name" value="PHOSPHATE REGULON SENSOR PROTEIN PHOR"/>
    <property type="match status" value="1"/>
</dbReference>
<sequence length="368" mass="40007">MKKVLETLQALYRDSPSPALAADREMNILWANPAAVSRYPVLSLPGGLLLLFSEAQLSEVSSAEGAHTIELAGITRIGFCFAPLEGEGYLATIGSLTDDPRDAGGRPADFLAATITNQLNTPLSNIFTSLFAMARLPETEPGGRLSELIEQMNRSSYQMLRFSMDFNSYLQDTLGNRPFCPEMLDLGALLTQLGGAARMLTQTIGIPMELNLPEEPVYIRADERRLSCALLHMISNSCRFTREGNRIEILLEKGENQARLSISDRGLGIPREVLDRVCEPFFSHDPDGMPYAGSGLGLAVARHVISQHGGSFAITSREGEGTTVAVGLPLLSPGRLLLKSPEPVLDLLRDRFSLVHIILSDSCGVPKL</sequence>
<dbReference type="InterPro" id="IPR036890">
    <property type="entry name" value="HATPase_C_sf"/>
</dbReference>
<dbReference type="PROSITE" id="PS50109">
    <property type="entry name" value="HIS_KIN"/>
    <property type="match status" value="1"/>
</dbReference>
<keyword evidence="10" id="KW-1185">Reference proteome</keyword>
<dbReference type="CDD" id="cd00075">
    <property type="entry name" value="HATPase"/>
    <property type="match status" value="1"/>
</dbReference>
<dbReference type="InterPro" id="IPR005467">
    <property type="entry name" value="His_kinase_dom"/>
</dbReference>
<dbReference type="Gene3D" id="3.30.565.10">
    <property type="entry name" value="Histidine kinase-like ATPase, C-terminal domain"/>
    <property type="match status" value="1"/>
</dbReference>
<comment type="subcellular location">
    <subcellularLocation>
        <location evidence="2">Membrane</location>
    </subcellularLocation>
</comment>
<keyword evidence="4" id="KW-0597">Phosphoprotein</keyword>
<accession>A0ABR7NEW2</accession>
<dbReference type="InterPro" id="IPR050351">
    <property type="entry name" value="BphY/WalK/GraS-like"/>
</dbReference>
<evidence type="ECO:0000256" key="3">
    <source>
        <dbReference type="ARBA" id="ARBA00012438"/>
    </source>
</evidence>
<evidence type="ECO:0000256" key="5">
    <source>
        <dbReference type="ARBA" id="ARBA00022679"/>
    </source>
</evidence>
<comment type="catalytic activity">
    <reaction evidence="1">
        <text>ATP + protein L-histidine = ADP + protein N-phospho-L-histidine.</text>
        <dbReference type="EC" id="2.7.13.3"/>
    </reaction>
</comment>
<reference evidence="9 10" key="1">
    <citation type="submission" date="2020-08" db="EMBL/GenBank/DDBJ databases">
        <title>Genome public.</title>
        <authorList>
            <person name="Liu C."/>
            <person name="Sun Q."/>
        </authorList>
    </citation>
    <scope>NUCLEOTIDE SEQUENCE [LARGE SCALE GENOMIC DNA]</scope>
    <source>
        <strain evidence="9 10">BX1</strain>
    </source>
</reference>
<gene>
    <name evidence="9" type="ORF">H8717_00800</name>
</gene>
<dbReference type="GO" id="GO:0016301">
    <property type="term" value="F:kinase activity"/>
    <property type="evidence" value="ECO:0007669"/>
    <property type="project" value="UniProtKB-KW"/>
</dbReference>
<evidence type="ECO:0000256" key="2">
    <source>
        <dbReference type="ARBA" id="ARBA00004370"/>
    </source>
</evidence>
<dbReference type="PANTHER" id="PTHR45453">
    <property type="entry name" value="PHOSPHATE REGULON SENSOR PROTEIN PHOR"/>
    <property type="match status" value="1"/>
</dbReference>
<evidence type="ECO:0000259" key="8">
    <source>
        <dbReference type="PROSITE" id="PS50109"/>
    </source>
</evidence>
<evidence type="ECO:0000313" key="9">
    <source>
        <dbReference type="EMBL" id="MBC8574951.1"/>
    </source>
</evidence>
<evidence type="ECO:0000313" key="10">
    <source>
        <dbReference type="Proteomes" id="UP000658131"/>
    </source>
</evidence>
<dbReference type="SUPFAM" id="SSF55874">
    <property type="entry name" value="ATPase domain of HSP90 chaperone/DNA topoisomerase II/histidine kinase"/>
    <property type="match status" value="1"/>
</dbReference>
<keyword evidence="5" id="KW-0808">Transferase</keyword>
<dbReference type="Proteomes" id="UP000658131">
    <property type="component" value="Unassembled WGS sequence"/>
</dbReference>
<dbReference type="Pfam" id="PF02518">
    <property type="entry name" value="HATPase_c"/>
    <property type="match status" value="1"/>
</dbReference>
<dbReference type="SMART" id="SM00387">
    <property type="entry name" value="HATPase_c"/>
    <property type="match status" value="1"/>
</dbReference>
<evidence type="ECO:0000256" key="4">
    <source>
        <dbReference type="ARBA" id="ARBA00022553"/>
    </source>
</evidence>
<dbReference type="PRINTS" id="PR00344">
    <property type="entry name" value="BCTRLSENSOR"/>
</dbReference>
<dbReference type="RefSeq" id="WP_262398647.1">
    <property type="nucleotide sequence ID" value="NZ_JACRTB010000002.1"/>
</dbReference>
<proteinExistence type="predicted"/>
<dbReference type="InterPro" id="IPR003594">
    <property type="entry name" value="HATPase_dom"/>
</dbReference>
<feature type="domain" description="Histidine kinase" evidence="8">
    <location>
        <begin position="114"/>
        <end position="332"/>
    </location>
</feature>
<protein>
    <recommendedName>
        <fullName evidence="3">histidine kinase</fullName>
        <ecNumber evidence="3">2.7.13.3</ecNumber>
    </recommendedName>
</protein>
<name>A0ABR7NEW2_9FIRM</name>
<evidence type="ECO:0000256" key="6">
    <source>
        <dbReference type="ARBA" id="ARBA00022777"/>
    </source>
</evidence>
<evidence type="ECO:0000256" key="1">
    <source>
        <dbReference type="ARBA" id="ARBA00000085"/>
    </source>
</evidence>
<keyword evidence="7" id="KW-0902">Two-component regulatory system</keyword>
<comment type="caution">
    <text evidence="9">The sequence shown here is derived from an EMBL/GenBank/DDBJ whole genome shotgun (WGS) entry which is preliminary data.</text>
</comment>
<dbReference type="InterPro" id="IPR004358">
    <property type="entry name" value="Sig_transdc_His_kin-like_C"/>
</dbReference>
<dbReference type="EMBL" id="JACRTB010000002">
    <property type="protein sequence ID" value="MBC8574951.1"/>
    <property type="molecule type" value="Genomic_DNA"/>
</dbReference>
<organism evidence="9 10">
    <name type="scientific">Yanshouia hominis</name>
    <dbReference type="NCBI Taxonomy" id="2763673"/>
    <lineage>
        <taxon>Bacteria</taxon>
        <taxon>Bacillati</taxon>
        <taxon>Bacillota</taxon>
        <taxon>Clostridia</taxon>
        <taxon>Eubacteriales</taxon>
        <taxon>Oscillospiraceae</taxon>
        <taxon>Yanshouia</taxon>
    </lineage>
</organism>